<dbReference type="Proteomes" id="UP000001064">
    <property type="component" value="Unassembled WGS sequence"/>
</dbReference>
<dbReference type="GO" id="GO:0003950">
    <property type="term" value="F:NAD+ poly-ADP-ribosyltransferase activity"/>
    <property type="evidence" value="ECO:0007669"/>
    <property type="project" value="UniProtKB-UniRule"/>
</dbReference>
<dbReference type="Gene3D" id="3.90.228.10">
    <property type="match status" value="1"/>
</dbReference>
<dbReference type="Pfam" id="PF00644">
    <property type="entry name" value="PARP"/>
    <property type="match status" value="1"/>
</dbReference>
<dbReference type="PANTHER" id="PTHR31681">
    <property type="entry name" value="C2H2-LIKE ZINC FINGER PROTEIN"/>
    <property type="match status" value="1"/>
</dbReference>
<dbReference type="RefSeq" id="XP_003293721.1">
    <property type="nucleotide sequence ID" value="XM_003293673.1"/>
</dbReference>
<evidence type="ECO:0000313" key="4">
    <source>
        <dbReference type="Proteomes" id="UP000001064"/>
    </source>
</evidence>
<evidence type="ECO:0000259" key="2">
    <source>
        <dbReference type="PROSITE" id="PS51059"/>
    </source>
</evidence>
<protein>
    <recommendedName>
        <fullName evidence="1">Poly [ADP-ribose] polymerase</fullName>
        <shortName evidence="1">PARP</shortName>
        <ecNumber evidence="1">2.4.2.-</ecNumber>
    </recommendedName>
</protein>
<dbReference type="STRING" id="5786.F1A232"/>
<dbReference type="SUPFAM" id="SSF56399">
    <property type="entry name" value="ADP-ribosylation"/>
    <property type="match status" value="1"/>
</dbReference>
<keyword evidence="1" id="KW-0328">Glycosyltransferase</keyword>
<dbReference type="EC" id="2.4.2.-" evidence="1"/>
<accession>F1A232</accession>
<keyword evidence="1" id="KW-0520">NAD</keyword>
<gene>
    <name evidence="3" type="ORF">DICPUDRAFT_158625</name>
</gene>
<dbReference type="KEGG" id="dpp:DICPUDRAFT_158625"/>
<dbReference type="InterPro" id="IPR012317">
    <property type="entry name" value="Poly(ADP-ribose)pol_cat_dom"/>
</dbReference>
<feature type="domain" description="PARP catalytic" evidence="2">
    <location>
        <begin position="1"/>
        <end position="251"/>
    </location>
</feature>
<dbReference type="AlphaFoldDB" id="F1A232"/>
<keyword evidence="1" id="KW-0808">Transferase</keyword>
<dbReference type="PANTHER" id="PTHR31681:SF3">
    <property type="entry name" value="OS04G0690100 PROTEIN"/>
    <property type="match status" value="1"/>
</dbReference>
<dbReference type="EMBL" id="GL871395">
    <property type="protein sequence ID" value="EGC29753.1"/>
    <property type="molecule type" value="Genomic_DNA"/>
</dbReference>
<reference evidence="4" key="1">
    <citation type="journal article" date="2011" name="Genome Biol.">
        <title>Comparative genomics of the social amoebae Dictyostelium discoideum and Dictyostelium purpureum.</title>
        <authorList>
            <consortium name="US DOE Joint Genome Institute (JGI-PGF)"/>
            <person name="Sucgang R."/>
            <person name="Kuo A."/>
            <person name="Tian X."/>
            <person name="Salerno W."/>
            <person name="Parikh A."/>
            <person name="Feasley C.L."/>
            <person name="Dalin E."/>
            <person name="Tu H."/>
            <person name="Huang E."/>
            <person name="Barry K."/>
            <person name="Lindquist E."/>
            <person name="Shapiro H."/>
            <person name="Bruce D."/>
            <person name="Schmutz J."/>
            <person name="Salamov A."/>
            <person name="Fey P."/>
            <person name="Gaudet P."/>
            <person name="Anjard C."/>
            <person name="Babu M.M."/>
            <person name="Basu S."/>
            <person name="Bushmanova Y."/>
            <person name="van der Wel H."/>
            <person name="Katoh-Kurasawa M."/>
            <person name="Dinh C."/>
            <person name="Coutinho P.M."/>
            <person name="Saito T."/>
            <person name="Elias M."/>
            <person name="Schaap P."/>
            <person name="Kay R.R."/>
            <person name="Henrissat B."/>
            <person name="Eichinger L."/>
            <person name="Rivero F."/>
            <person name="Putnam N.H."/>
            <person name="West C.M."/>
            <person name="Loomis W.F."/>
            <person name="Chisholm R.L."/>
            <person name="Shaulsky G."/>
            <person name="Strassmann J.E."/>
            <person name="Queller D.C."/>
            <person name="Kuspa A."/>
            <person name="Grigoriev I.V."/>
        </authorList>
    </citation>
    <scope>NUCLEOTIDE SEQUENCE [LARGE SCALE GENOMIC DNA]</scope>
    <source>
        <strain evidence="4">QSDP1</strain>
    </source>
</reference>
<dbReference type="PROSITE" id="PS51059">
    <property type="entry name" value="PARP_CATALYTIC"/>
    <property type="match status" value="1"/>
</dbReference>
<name>F1A232_DICPU</name>
<evidence type="ECO:0000313" key="3">
    <source>
        <dbReference type="EMBL" id="EGC29753.1"/>
    </source>
</evidence>
<sequence>MFCHNCLRPSPYCQCLQIVQLLSGLIQEAILQKQQEERQQQLFYELQRQRCQQLAFSQSLNNQYSFNSFGNQNPYEHLFLSSWTKYDCGRPTSIQYIQFSDYYIQKHKQNYDSLFIPKNEMILFHGTPNTCSTITCGRCSACGIKESGFKISFSGTNISFLRFGRGIYLAPNSSKANDYNNNQNNNYRCTIVSKVNLGNSVRLLQTNQQFSLPYGYHSVHGQAGCDLNYDEYVVYNEKQVLPIGIFIYKLH</sequence>
<dbReference type="GeneID" id="10505037"/>
<proteinExistence type="predicted"/>
<dbReference type="InParanoid" id="F1A232"/>
<evidence type="ECO:0000256" key="1">
    <source>
        <dbReference type="RuleBase" id="RU362114"/>
    </source>
</evidence>
<keyword evidence="4" id="KW-1185">Reference proteome</keyword>
<dbReference type="OrthoDB" id="9514740at2759"/>
<dbReference type="VEuPathDB" id="AmoebaDB:DICPUDRAFT_158625"/>
<organism evidence="3 4">
    <name type="scientific">Dictyostelium purpureum</name>
    <name type="common">Slime mold</name>
    <dbReference type="NCBI Taxonomy" id="5786"/>
    <lineage>
        <taxon>Eukaryota</taxon>
        <taxon>Amoebozoa</taxon>
        <taxon>Evosea</taxon>
        <taxon>Eumycetozoa</taxon>
        <taxon>Dictyostelia</taxon>
        <taxon>Dictyosteliales</taxon>
        <taxon>Dictyosteliaceae</taxon>
        <taxon>Dictyostelium</taxon>
    </lineage>
</organism>